<evidence type="ECO:0000313" key="7">
    <source>
        <dbReference type="Proteomes" id="UP001549104"/>
    </source>
</evidence>
<keyword evidence="4 5" id="KW-0472">Membrane</keyword>
<dbReference type="RefSeq" id="WP_067207281.1">
    <property type="nucleotide sequence ID" value="NZ_CP014616.1"/>
</dbReference>
<evidence type="ECO:0000256" key="5">
    <source>
        <dbReference type="SAM" id="Phobius"/>
    </source>
</evidence>
<comment type="subcellular location">
    <subcellularLocation>
        <location evidence="1">Membrane</location>
        <topology evidence="1">Multi-pass membrane protein</topology>
    </subcellularLocation>
</comment>
<evidence type="ECO:0000256" key="4">
    <source>
        <dbReference type="ARBA" id="ARBA00023136"/>
    </source>
</evidence>
<keyword evidence="2 5" id="KW-0812">Transmembrane</keyword>
<feature type="transmembrane region" description="Helical" evidence="5">
    <location>
        <begin position="41"/>
        <end position="63"/>
    </location>
</feature>
<evidence type="ECO:0000256" key="2">
    <source>
        <dbReference type="ARBA" id="ARBA00022692"/>
    </source>
</evidence>
<dbReference type="EMBL" id="JBEPME010000006">
    <property type="protein sequence ID" value="MET3658863.1"/>
    <property type="molecule type" value="Genomic_DNA"/>
</dbReference>
<feature type="transmembrane region" description="Helical" evidence="5">
    <location>
        <begin position="6"/>
        <end position="29"/>
    </location>
</feature>
<dbReference type="Pfam" id="PF09685">
    <property type="entry name" value="MamF_MmsF"/>
    <property type="match status" value="1"/>
</dbReference>
<accession>A0ABV2KFU7</accession>
<reference evidence="6 7" key="1">
    <citation type="submission" date="2024-06" db="EMBL/GenBank/DDBJ databases">
        <title>Sorghum-associated microbial communities from plants grown in Nebraska, USA.</title>
        <authorList>
            <person name="Schachtman D."/>
        </authorList>
    </citation>
    <scope>NUCLEOTIDE SEQUENCE [LARGE SCALE GENOMIC DNA]</scope>
    <source>
        <strain evidence="6 7">1288</strain>
    </source>
</reference>
<dbReference type="InterPro" id="IPR019109">
    <property type="entry name" value="MamF_MmsF"/>
</dbReference>
<keyword evidence="7" id="KW-1185">Reference proteome</keyword>
<sequence length="101" mass="11379">MENKGLKVLIHASAFFMPFLVPFIIYLVIDDLEVKRMAIQAILFQLVMGALIVVSTILIIVIIGIPLLIGFGLMWLIVPIIAIVKALNDEKYNYPIVGRWI</sequence>
<protein>
    <submittedName>
        <fullName evidence="6">Membrane protein</fullName>
    </submittedName>
</protein>
<evidence type="ECO:0000313" key="6">
    <source>
        <dbReference type="EMBL" id="MET3658863.1"/>
    </source>
</evidence>
<dbReference type="Proteomes" id="UP001549104">
    <property type="component" value="Unassembled WGS sequence"/>
</dbReference>
<gene>
    <name evidence="6" type="ORF">ABIC55_003981</name>
</gene>
<organism evidence="6 7">
    <name type="scientific">Sporosarcina psychrophila</name>
    <name type="common">Bacillus psychrophilus</name>
    <dbReference type="NCBI Taxonomy" id="1476"/>
    <lineage>
        <taxon>Bacteria</taxon>
        <taxon>Bacillati</taxon>
        <taxon>Bacillota</taxon>
        <taxon>Bacilli</taxon>
        <taxon>Bacillales</taxon>
        <taxon>Caryophanaceae</taxon>
        <taxon>Sporosarcina</taxon>
    </lineage>
</organism>
<proteinExistence type="predicted"/>
<comment type="caution">
    <text evidence="6">The sequence shown here is derived from an EMBL/GenBank/DDBJ whole genome shotgun (WGS) entry which is preliminary data.</text>
</comment>
<feature type="transmembrane region" description="Helical" evidence="5">
    <location>
        <begin position="69"/>
        <end position="87"/>
    </location>
</feature>
<keyword evidence="3 5" id="KW-1133">Transmembrane helix</keyword>
<evidence type="ECO:0000256" key="1">
    <source>
        <dbReference type="ARBA" id="ARBA00004141"/>
    </source>
</evidence>
<name>A0ABV2KFU7_SPOPS</name>
<evidence type="ECO:0000256" key="3">
    <source>
        <dbReference type="ARBA" id="ARBA00022989"/>
    </source>
</evidence>